<dbReference type="GeneID" id="8619793"/>
<keyword evidence="1" id="KW-0732">Signal</keyword>
<dbReference type="InParanoid" id="Q86I10"/>
<evidence type="ECO:0000256" key="1">
    <source>
        <dbReference type="SAM" id="SignalP"/>
    </source>
</evidence>
<dbReference type="dictyBase" id="DDB_G0275251"/>
<dbReference type="RefSeq" id="XP_643749.1">
    <property type="nucleotide sequence ID" value="XM_638657.1"/>
</dbReference>
<feature type="chain" id="PRO_5004300747" evidence="1">
    <location>
        <begin position="21"/>
        <end position="307"/>
    </location>
</feature>
<evidence type="ECO:0000313" key="3">
    <source>
        <dbReference type="Proteomes" id="UP000002195"/>
    </source>
</evidence>
<reference evidence="2 3" key="1">
    <citation type="journal article" date="2005" name="Nature">
        <title>The genome of the social amoeba Dictyostelium discoideum.</title>
        <authorList>
            <consortium name="The Dictyostelium discoideum Sequencing Consortium"/>
            <person name="Eichinger L."/>
            <person name="Pachebat J.A."/>
            <person name="Glockner G."/>
            <person name="Rajandream M.A."/>
            <person name="Sucgang R."/>
            <person name="Berriman M."/>
            <person name="Song J."/>
            <person name="Olsen R."/>
            <person name="Szafranski K."/>
            <person name="Xu Q."/>
            <person name="Tunggal B."/>
            <person name="Kummerfeld S."/>
            <person name="Madera M."/>
            <person name="Konfortov B.A."/>
            <person name="Rivero F."/>
            <person name="Bankier A.T."/>
            <person name="Lehmann R."/>
            <person name="Hamlin N."/>
            <person name="Davies R."/>
            <person name="Gaudet P."/>
            <person name="Fey P."/>
            <person name="Pilcher K."/>
            <person name="Chen G."/>
            <person name="Saunders D."/>
            <person name="Sodergren E."/>
            <person name="Davis P."/>
            <person name="Kerhornou A."/>
            <person name="Nie X."/>
            <person name="Hall N."/>
            <person name="Anjard C."/>
            <person name="Hemphill L."/>
            <person name="Bason N."/>
            <person name="Farbrother P."/>
            <person name="Desany B."/>
            <person name="Just E."/>
            <person name="Morio T."/>
            <person name="Rost R."/>
            <person name="Churcher C."/>
            <person name="Cooper J."/>
            <person name="Haydock S."/>
            <person name="van Driessche N."/>
            <person name="Cronin A."/>
            <person name="Goodhead I."/>
            <person name="Muzny D."/>
            <person name="Mourier T."/>
            <person name="Pain A."/>
            <person name="Lu M."/>
            <person name="Harper D."/>
            <person name="Lindsay R."/>
            <person name="Hauser H."/>
            <person name="James K."/>
            <person name="Quiles M."/>
            <person name="Madan Babu M."/>
            <person name="Saito T."/>
            <person name="Buchrieser C."/>
            <person name="Wardroper A."/>
            <person name="Felder M."/>
            <person name="Thangavelu M."/>
            <person name="Johnson D."/>
            <person name="Knights A."/>
            <person name="Loulseged H."/>
            <person name="Mungall K."/>
            <person name="Oliver K."/>
            <person name="Price C."/>
            <person name="Quail M.A."/>
            <person name="Urushihara H."/>
            <person name="Hernandez J."/>
            <person name="Rabbinowitsch E."/>
            <person name="Steffen D."/>
            <person name="Sanders M."/>
            <person name="Ma J."/>
            <person name="Kohara Y."/>
            <person name="Sharp S."/>
            <person name="Simmonds M."/>
            <person name="Spiegler S."/>
            <person name="Tivey A."/>
            <person name="Sugano S."/>
            <person name="White B."/>
            <person name="Walker D."/>
            <person name="Woodward J."/>
            <person name="Winckler T."/>
            <person name="Tanaka Y."/>
            <person name="Shaulsky G."/>
            <person name="Schleicher M."/>
            <person name="Weinstock G."/>
            <person name="Rosenthal A."/>
            <person name="Cox E.C."/>
            <person name="Chisholm R.L."/>
            <person name="Gibbs R."/>
            <person name="Loomis W.F."/>
            <person name="Platzer M."/>
            <person name="Kay R.R."/>
            <person name="Williams J."/>
            <person name="Dear P.H."/>
            <person name="Noegel A.A."/>
            <person name="Barrell B."/>
            <person name="Kuspa A."/>
        </authorList>
    </citation>
    <scope>NUCLEOTIDE SEQUENCE [LARGE SCALE GENOMIC DNA]</scope>
    <source>
        <strain evidence="2 3">AX4</strain>
    </source>
</reference>
<name>Q86I10_DICDI</name>
<dbReference type="eggNOG" id="ENOG502RDA3">
    <property type="taxonomic scope" value="Eukaryota"/>
</dbReference>
<feature type="signal peptide" evidence="1">
    <location>
        <begin position="1"/>
        <end position="20"/>
    </location>
</feature>
<dbReference type="PhylomeDB" id="Q86I10"/>
<dbReference type="PANTHER" id="PTHR34411">
    <property type="entry name" value="DUF6748 DOMAIN-CONTAINING PROTEIN-RELATED"/>
    <property type="match status" value="1"/>
</dbReference>
<dbReference type="HOGENOM" id="CLU_907401_0_0_1"/>
<dbReference type="Proteomes" id="UP000002195">
    <property type="component" value="Unassembled WGS sequence"/>
</dbReference>
<dbReference type="KEGG" id="ddi:DDB_G0275251"/>
<dbReference type="AlphaFoldDB" id="Q86I10"/>
<protein>
    <submittedName>
        <fullName evidence="2">Uncharacterized protein</fullName>
    </submittedName>
</protein>
<dbReference type="PaxDb" id="44689-DDB0217605"/>
<comment type="caution">
    <text evidence="2">The sequence shown here is derived from an EMBL/GenBank/DDBJ whole genome shotgun (WGS) entry which is preliminary data.</text>
</comment>
<dbReference type="PANTHER" id="PTHR34411:SF5">
    <property type="entry name" value="DUF6748 DOMAIN-CONTAINING PROTEIN"/>
    <property type="match status" value="1"/>
</dbReference>
<dbReference type="VEuPathDB" id="AmoebaDB:DDB_G0275251"/>
<gene>
    <name evidence="2" type="ORF">DDB_G0275251</name>
</gene>
<dbReference type="InterPro" id="IPR040405">
    <property type="entry name" value="DDB_G0275255-like"/>
</dbReference>
<proteinExistence type="predicted"/>
<accession>Q86I10</accession>
<dbReference type="EMBL" id="AAFI02000013">
    <property type="protein sequence ID" value="EAL69906.1"/>
    <property type="molecule type" value="Genomic_DNA"/>
</dbReference>
<organism evidence="2 3">
    <name type="scientific">Dictyostelium discoideum</name>
    <name type="common">Social amoeba</name>
    <dbReference type="NCBI Taxonomy" id="44689"/>
    <lineage>
        <taxon>Eukaryota</taxon>
        <taxon>Amoebozoa</taxon>
        <taxon>Evosea</taxon>
        <taxon>Eumycetozoa</taxon>
        <taxon>Dictyostelia</taxon>
        <taxon>Dictyosteliales</taxon>
        <taxon>Dictyosteliaceae</taxon>
        <taxon>Dictyostelium</taxon>
    </lineage>
</organism>
<evidence type="ECO:0000313" key="2">
    <source>
        <dbReference type="EMBL" id="EAL69906.1"/>
    </source>
</evidence>
<dbReference type="GlyGen" id="Q86I10">
    <property type="glycosylation" value="1 site"/>
</dbReference>
<keyword evidence="3" id="KW-1185">Reference proteome</keyword>
<accession>Q554G2</accession>
<sequence length="307" mass="35260">MNKLFKIVTILLILVNIIYCNEKYYFKISWSGIKCLNKQENSCNQYSIEKINNKTQQQQLLLNKISINKLIVNEKSPLSKIKHFFINKESNNIIVYGSIVKNINGNDLNVIRVYKQLPLGNKIEITDKYYTLNNSNFPCLNRTNNGGKPCYQLISTLVNYNNNYNNYLISKIIYPFQENVGKYFDNNWLNYKSVIQDHSKLIALGTINNNNEMVVSNAYINIPDPIEKCIPPKSIKCNSQSIITNSRDFNRCLTNSTCTPLAFNGNTTVVIPIYPTCPKGYYLTFFTGNNGGKLEFNCDANFLTDTY</sequence>